<dbReference type="EMBL" id="FOGG01000017">
    <property type="protein sequence ID" value="SER81604.1"/>
    <property type="molecule type" value="Genomic_DNA"/>
</dbReference>
<evidence type="ECO:0000313" key="1">
    <source>
        <dbReference type="EMBL" id="SER81604.1"/>
    </source>
</evidence>
<evidence type="ECO:0000313" key="2">
    <source>
        <dbReference type="Proteomes" id="UP000199572"/>
    </source>
</evidence>
<gene>
    <name evidence="1" type="ORF">SAMN04488023_11734</name>
</gene>
<dbReference type="AlphaFoldDB" id="A0A1H9S9D0"/>
<keyword evidence="2" id="KW-1185">Reference proteome</keyword>
<protein>
    <submittedName>
        <fullName evidence="1">Uncharacterized protein</fullName>
    </submittedName>
</protein>
<proteinExistence type="predicted"/>
<dbReference type="STRING" id="390241.SAMN04488023_11734"/>
<accession>A0A1H9S9D0</accession>
<organism evidence="1 2">
    <name type="scientific">Pedobacter rhizosphaerae</name>
    <dbReference type="NCBI Taxonomy" id="390241"/>
    <lineage>
        <taxon>Bacteria</taxon>
        <taxon>Pseudomonadati</taxon>
        <taxon>Bacteroidota</taxon>
        <taxon>Sphingobacteriia</taxon>
        <taxon>Sphingobacteriales</taxon>
        <taxon>Sphingobacteriaceae</taxon>
        <taxon>Pedobacter</taxon>
    </lineage>
</organism>
<reference evidence="2" key="1">
    <citation type="submission" date="2016-10" db="EMBL/GenBank/DDBJ databases">
        <authorList>
            <person name="Varghese N."/>
            <person name="Submissions S."/>
        </authorList>
    </citation>
    <scope>NUCLEOTIDE SEQUENCE [LARGE SCALE GENOMIC DNA]</scope>
    <source>
        <strain evidence="2">DSM 18610</strain>
    </source>
</reference>
<name>A0A1H9S9D0_9SPHI</name>
<sequence length="48" mass="5214">MADKQKKSALSLLPQMERSTSITDNKYSISMILEGGTQALSSKLELGL</sequence>
<dbReference type="Proteomes" id="UP000199572">
    <property type="component" value="Unassembled WGS sequence"/>
</dbReference>